<dbReference type="Pfam" id="PF13380">
    <property type="entry name" value="CoA_binding_2"/>
    <property type="match status" value="1"/>
</dbReference>
<evidence type="ECO:0000259" key="1">
    <source>
        <dbReference type="SMART" id="SM00881"/>
    </source>
</evidence>
<dbReference type="PANTHER" id="PTHR33303">
    <property type="entry name" value="CYTOPLASMIC PROTEIN-RELATED"/>
    <property type="match status" value="1"/>
</dbReference>
<evidence type="ECO:0000313" key="3">
    <source>
        <dbReference type="Proteomes" id="UP000199758"/>
    </source>
</evidence>
<dbReference type="InterPro" id="IPR036291">
    <property type="entry name" value="NAD(P)-bd_dom_sf"/>
</dbReference>
<sequence length="151" mass="16781">MNDSTAHWRDHLIATPEAIRRLLNATRRIAVLGIKTEMQADQPAFYVAQYLVDAGFDVVPVPVYYPNVSTILGRPVHRQLAGIDPPVDMVNVFRRPQDLAAHVDDLIAARPRAVWMQLGIADAAVAERLARAGIDVVQNRCIMVDHRQLAA</sequence>
<organism evidence="2 3">
    <name type="scientific">Hydrocarboniphaga daqingensis</name>
    <dbReference type="NCBI Taxonomy" id="490188"/>
    <lineage>
        <taxon>Bacteria</taxon>
        <taxon>Pseudomonadati</taxon>
        <taxon>Pseudomonadota</taxon>
        <taxon>Gammaproteobacteria</taxon>
        <taxon>Nevskiales</taxon>
        <taxon>Nevskiaceae</taxon>
        <taxon>Hydrocarboniphaga</taxon>
    </lineage>
</organism>
<feature type="domain" description="CoA-binding" evidence="1">
    <location>
        <begin position="22"/>
        <end position="120"/>
    </location>
</feature>
<protein>
    <recommendedName>
        <fullName evidence="1">CoA-binding domain-containing protein</fullName>
    </recommendedName>
</protein>
<evidence type="ECO:0000313" key="2">
    <source>
        <dbReference type="EMBL" id="SHG70848.1"/>
    </source>
</evidence>
<dbReference type="Gene3D" id="3.40.50.720">
    <property type="entry name" value="NAD(P)-binding Rossmann-like Domain"/>
    <property type="match status" value="1"/>
</dbReference>
<dbReference type="PANTHER" id="PTHR33303:SF2">
    <property type="entry name" value="COA-BINDING DOMAIN-CONTAINING PROTEIN"/>
    <property type="match status" value="1"/>
</dbReference>
<accession>A0A1M5M0S0</accession>
<dbReference type="RefSeq" id="WP_072895254.1">
    <property type="nucleotide sequence ID" value="NZ_FQWZ01000002.1"/>
</dbReference>
<dbReference type="InterPro" id="IPR003781">
    <property type="entry name" value="CoA-bd"/>
</dbReference>
<dbReference type="SUPFAM" id="SSF51735">
    <property type="entry name" value="NAD(P)-binding Rossmann-fold domains"/>
    <property type="match status" value="1"/>
</dbReference>
<reference evidence="2 3" key="1">
    <citation type="submission" date="2016-11" db="EMBL/GenBank/DDBJ databases">
        <authorList>
            <person name="Jaros S."/>
            <person name="Januszkiewicz K."/>
            <person name="Wedrychowicz H."/>
        </authorList>
    </citation>
    <scope>NUCLEOTIDE SEQUENCE [LARGE SCALE GENOMIC DNA]</scope>
    <source>
        <strain evidence="2 3">CGMCC 1.7049</strain>
    </source>
</reference>
<dbReference type="STRING" id="490188.SAMN04488068_1202"/>
<dbReference type="AlphaFoldDB" id="A0A1M5M0S0"/>
<proteinExistence type="predicted"/>
<dbReference type="Proteomes" id="UP000199758">
    <property type="component" value="Unassembled WGS sequence"/>
</dbReference>
<dbReference type="SMART" id="SM00881">
    <property type="entry name" value="CoA_binding"/>
    <property type="match status" value="1"/>
</dbReference>
<gene>
    <name evidence="2" type="ORF">SAMN04488068_1202</name>
</gene>
<keyword evidence="3" id="KW-1185">Reference proteome</keyword>
<name>A0A1M5M0S0_9GAMM</name>
<dbReference type="EMBL" id="FQWZ01000002">
    <property type="protein sequence ID" value="SHG70848.1"/>
    <property type="molecule type" value="Genomic_DNA"/>
</dbReference>